<protein>
    <submittedName>
        <fullName evidence="1">Uncharacterized protein</fullName>
    </submittedName>
</protein>
<accession>A0A7R9XRL9</accession>
<dbReference type="Pfam" id="PF07082">
    <property type="entry name" value="DUF1350"/>
    <property type="match status" value="2"/>
</dbReference>
<proteinExistence type="predicted"/>
<dbReference type="PANTHER" id="PTHR34127">
    <property type="entry name" value="OS04G0405600 PROTEIN"/>
    <property type="match status" value="1"/>
</dbReference>
<dbReference type="PANTHER" id="PTHR34127:SF1">
    <property type="entry name" value="OS04G0405600 PROTEIN"/>
    <property type="match status" value="1"/>
</dbReference>
<sequence length="351" mass="37683">MVRLTTALRRIDDAKSRDGGGAWRVCEATGARVRAPRAKTPWGCVHFVGGAVLGSFPDVAYDAWLSACADDVGLVVVATPYELDLDHEKCAMAVKKTYDEARRLACAKEGMDASRAPTFRVGHSLGCKLLCLVASAEDANEREGNGEAGDGTIDMDVDATSGTAVAVSGTTRGGVGNVAGHFLVAFNNADATDSVKLVEKFARDLLKKRAGAASGASEEFFKTLPNLAAFAERAAKAAGLEFKPTPAQTLERCRTRFASKRVRLIKFKDDDLDQNDELLEVLRERMKVYPGRVDARELDFGNHLTPVYFSTDGLKLTPALEKLVGQFALGDAEGVRKLSAEFAAFIRDASS</sequence>
<evidence type="ECO:0000313" key="1">
    <source>
        <dbReference type="EMBL" id="CAD8222336.1"/>
    </source>
</evidence>
<dbReference type="EMBL" id="HBDX01003550">
    <property type="protein sequence ID" value="CAD8222336.1"/>
    <property type="molecule type" value="Transcribed_RNA"/>
</dbReference>
<dbReference type="AlphaFoldDB" id="A0A7R9XRL9"/>
<organism evidence="1">
    <name type="scientific">Ostreococcus sp. 'lucimarinus'</name>
    <dbReference type="NCBI Taxonomy" id="242159"/>
    <lineage>
        <taxon>Eukaryota</taxon>
        <taxon>Viridiplantae</taxon>
        <taxon>Chlorophyta</taxon>
        <taxon>Mamiellophyceae</taxon>
        <taxon>Mamiellales</taxon>
        <taxon>Bathycoccaceae</taxon>
        <taxon>Ostreococcus</taxon>
    </lineage>
</organism>
<reference evidence="1" key="1">
    <citation type="submission" date="2021-01" db="EMBL/GenBank/DDBJ databases">
        <authorList>
            <person name="Corre E."/>
            <person name="Pelletier E."/>
            <person name="Niang G."/>
            <person name="Scheremetjew M."/>
            <person name="Finn R."/>
            <person name="Kale V."/>
            <person name="Holt S."/>
            <person name="Cochrane G."/>
            <person name="Meng A."/>
            <person name="Brown T."/>
            <person name="Cohen L."/>
        </authorList>
    </citation>
    <scope>NUCLEOTIDE SEQUENCE</scope>
    <source>
        <strain evidence="1">Clade-A-BCC118000</strain>
    </source>
</reference>
<dbReference type="InterPro" id="IPR010765">
    <property type="entry name" value="DUF1350"/>
</dbReference>
<name>A0A7R9XRL9_9CHLO</name>
<gene>
    <name evidence="1" type="ORF">OLUC0939_LOCUS3059</name>
</gene>